<dbReference type="AlphaFoldDB" id="A0A9N9MGP4"/>
<protein>
    <recommendedName>
        <fullName evidence="3">Single domain-containing protein</fullName>
    </recommendedName>
</protein>
<dbReference type="EMBL" id="OU892287">
    <property type="protein sequence ID" value="CAG9762281.1"/>
    <property type="molecule type" value="Genomic_DNA"/>
</dbReference>
<evidence type="ECO:0000313" key="5">
    <source>
        <dbReference type="Proteomes" id="UP001152799"/>
    </source>
</evidence>
<comment type="subcellular location">
    <subcellularLocation>
        <location evidence="1">Secreted</location>
    </subcellularLocation>
</comment>
<evidence type="ECO:0000256" key="1">
    <source>
        <dbReference type="ARBA" id="ARBA00004613"/>
    </source>
</evidence>
<dbReference type="Pfam" id="PF15430">
    <property type="entry name" value="SVWC"/>
    <property type="match status" value="1"/>
</dbReference>
<proteinExistence type="predicted"/>
<organism evidence="4 5">
    <name type="scientific">Ceutorhynchus assimilis</name>
    <name type="common">cabbage seed weevil</name>
    <dbReference type="NCBI Taxonomy" id="467358"/>
    <lineage>
        <taxon>Eukaryota</taxon>
        <taxon>Metazoa</taxon>
        <taxon>Ecdysozoa</taxon>
        <taxon>Arthropoda</taxon>
        <taxon>Hexapoda</taxon>
        <taxon>Insecta</taxon>
        <taxon>Pterygota</taxon>
        <taxon>Neoptera</taxon>
        <taxon>Endopterygota</taxon>
        <taxon>Coleoptera</taxon>
        <taxon>Polyphaga</taxon>
        <taxon>Cucujiformia</taxon>
        <taxon>Curculionidae</taxon>
        <taxon>Ceutorhynchinae</taxon>
        <taxon>Ceutorhynchus</taxon>
    </lineage>
</organism>
<dbReference type="OrthoDB" id="6756588at2759"/>
<evidence type="ECO:0000256" key="2">
    <source>
        <dbReference type="ARBA" id="ARBA00022525"/>
    </source>
</evidence>
<dbReference type="InterPro" id="IPR029277">
    <property type="entry name" value="SVWC_dom"/>
</dbReference>
<accession>A0A9N9MGP4</accession>
<dbReference type="Proteomes" id="UP001152799">
    <property type="component" value="Chromosome 11"/>
</dbReference>
<keyword evidence="5" id="KW-1185">Reference proteome</keyword>
<sequence>MRKGEVKQIRNKCTQASCTARGTIVLLSCGKMYGKPAKPNYSKPYPECCNQPWLNILIKHYM</sequence>
<dbReference type="GO" id="GO:0005576">
    <property type="term" value="C:extracellular region"/>
    <property type="evidence" value="ECO:0007669"/>
    <property type="project" value="UniProtKB-SubCell"/>
</dbReference>
<evidence type="ECO:0000313" key="4">
    <source>
        <dbReference type="EMBL" id="CAG9762281.1"/>
    </source>
</evidence>
<reference evidence="4" key="1">
    <citation type="submission" date="2022-01" db="EMBL/GenBank/DDBJ databases">
        <authorList>
            <person name="King R."/>
        </authorList>
    </citation>
    <scope>NUCLEOTIDE SEQUENCE</scope>
</reference>
<name>A0A9N9MGP4_9CUCU</name>
<gene>
    <name evidence="4" type="ORF">CEUTPL_LOCUS2964</name>
</gene>
<feature type="domain" description="Single" evidence="3">
    <location>
        <begin position="2"/>
        <end position="51"/>
    </location>
</feature>
<keyword evidence="2" id="KW-0964">Secreted</keyword>
<evidence type="ECO:0000259" key="3">
    <source>
        <dbReference type="Pfam" id="PF15430"/>
    </source>
</evidence>